<sequence>MRQVCDAMFSSGQWMGYSFVIRDNPSLLGESLAQILFCRTSQRQFQEVSFIFAQGKVQQTVLYFESKVSLKIQPFTQPVRSRRSRKSPPQCRLFLPVSFLLFV</sequence>
<accession>A0ABV0VFQ1</accession>
<dbReference type="Proteomes" id="UP001482620">
    <property type="component" value="Unassembled WGS sequence"/>
</dbReference>
<name>A0ABV0VFQ1_9TELE</name>
<comment type="caution">
    <text evidence="1">The sequence shown here is derived from an EMBL/GenBank/DDBJ whole genome shotgun (WGS) entry which is preliminary data.</text>
</comment>
<keyword evidence="2" id="KW-1185">Reference proteome</keyword>
<reference evidence="1 2" key="1">
    <citation type="submission" date="2021-06" db="EMBL/GenBank/DDBJ databases">
        <authorList>
            <person name="Palmer J.M."/>
        </authorList>
    </citation>
    <scope>NUCLEOTIDE SEQUENCE [LARGE SCALE GENOMIC DNA]</scope>
    <source>
        <strain evidence="2">if_2019</strain>
        <tissue evidence="1">Muscle</tissue>
    </source>
</reference>
<dbReference type="EMBL" id="JAHRIQ010106430">
    <property type="protein sequence ID" value="MEQ2256090.1"/>
    <property type="molecule type" value="Genomic_DNA"/>
</dbReference>
<evidence type="ECO:0000313" key="1">
    <source>
        <dbReference type="EMBL" id="MEQ2256090.1"/>
    </source>
</evidence>
<protein>
    <submittedName>
        <fullName evidence="1">Uncharacterized protein</fullName>
    </submittedName>
</protein>
<evidence type="ECO:0000313" key="2">
    <source>
        <dbReference type="Proteomes" id="UP001482620"/>
    </source>
</evidence>
<proteinExistence type="predicted"/>
<gene>
    <name evidence="1" type="ORF">ILYODFUR_020757</name>
</gene>
<organism evidence="1 2">
    <name type="scientific">Ilyodon furcidens</name>
    <name type="common">goldbreast splitfin</name>
    <dbReference type="NCBI Taxonomy" id="33524"/>
    <lineage>
        <taxon>Eukaryota</taxon>
        <taxon>Metazoa</taxon>
        <taxon>Chordata</taxon>
        <taxon>Craniata</taxon>
        <taxon>Vertebrata</taxon>
        <taxon>Euteleostomi</taxon>
        <taxon>Actinopterygii</taxon>
        <taxon>Neopterygii</taxon>
        <taxon>Teleostei</taxon>
        <taxon>Neoteleostei</taxon>
        <taxon>Acanthomorphata</taxon>
        <taxon>Ovalentaria</taxon>
        <taxon>Atherinomorphae</taxon>
        <taxon>Cyprinodontiformes</taxon>
        <taxon>Goodeidae</taxon>
        <taxon>Ilyodon</taxon>
    </lineage>
</organism>